<reference evidence="3 4" key="1">
    <citation type="submission" date="2024-08" db="EMBL/GenBank/DDBJ databases">
        <authorList>
            <person name="Lu H."/>
        </authorList>
    </citation>
    <scope>NUCLEOTIDE SEQUENCE [LARGE SCALE GENOMIC DNA]</scope>
    <source>
        <strain evidence="3 4">BYS180W</strain>
    </source>
</reference>
<feature type="transmembrane region" description="Helical" evidence="1">
    <location>
        <begin position="130"/>
        <end position="153"/>
    </location>
</feature>
<evidence type="ECO:0000259" key="2">
    <source>
        <dbReference type="Pfam" id="PF07786"/>
    </source>
</evidence>
<evidence type="ECO:0000313" key="4">
    <source>
        <dbReference type="Proteomes" id="UP001606099"/>
    </source>
</evidence>
<evidence type="ECO:0000313" key="3">
    <source>
        <dbReference type="EMBL" id="MFG6449676.1"/>
    </source>
</evidence>
<proteinExistence type="predicted"/>
<keyword evidence="3" id="KW-0808">Transferase</keyword>
<dbReference type="InterPro" id="IPR012429">
    <property type="entry name" value="HGSNAT_cat"/>
</dbReference>
<feature type="transmembrane region" description="Helical" evidence="1">
    <location>
        <begin position="104"/>
        <end position="123"/>
    </location>
</feature>
<keyword evidence="1" id="KW-0472">Membrane</keyword>
<feature type="transmembrane region" description="Helical" evidence="1">
    <location>
        <begin position="12"/>
        <end position="35"/>
    </location>
</feature>
<dbReference type="EC" id="2.3.1.78" evidence="3"/>
<dbReference type="Pfam" id="PF07786">
    <property type="entry name" value="HGSNAT_cat"/>
    <property type="match status" value="1"/>
</dbReference>
<protein>
    <submittedName>
        <fullName evidence="3">Heparan-alpha-glucosaminide N-acetyltransferase</fullName>
        <ecNumber evidence="3">2.3.1.78</ecNumber>
    </submittedName>
</protein>
<comment type="caution">
    <text evidence="3">The sequence shown here is derived from an EMBL/GenBank/DDBJ whole genome shotgun (WGS) entry which is preliminary data.</text>
</comment>
<feature type="transmembrane region" description="Helical" evidence="1">
    <location>
        <begin position="47"/>
        <end position="69"/>
    </location>
</feature>
<dbReference type="Proteomes" id="UP001606099">
    <property type="component" value="Unassembled WGS sequence"/>
</dbReference>
<feature type="domain" description="Heparan-alpha-glucosaminide N-acetyltransferase catalytic" evidence="2">
    <location>
        <begin position="5"/>
        <end position="226"/>
    </location>
</feature>
<feature type="transmembrane region" description="Helical" evidence="1">
    <location>
        <begin position="218"/>
        <end position="236"/>
    </location>
</feature>
<feature type="transmembrane region" description="Helical" evidence="1">
    <location>
        <begin position="81"/>
        <end position="98"/>
    </location>
</feature>
<dbReference type="RefSeq" id="WP_394463126.1">
    <property type="nucleotide sequence ID" value="NZ_JBIGHZ010000006.1"/>
</dbReference>
<sequence>MQGQRFERLDALRGLAMLWMTGFHFCFDLVHFGLWRQDFYRDPLWTWQRVAIVSSFLLCAGLGQGVAVAQGQSLTRFARRWAQVAAAALLVSVGSWWVFPQSYIYFGVLHGMAAMLLLLRLGLLRLPTPVLLALALAALLAPPLWAAWGTTALDGRGLNALGLISRKPVTEDYVPVLPWLSVLLLGFVLARQGRVRAWLAAPLPRAGHALAGLGRWSLSYYLLHQPLLMGLLWLVLQLGARP</sequence>
<keyword evidence="1" id="KW-1133">Transmembrane helix</keyword>
<evidence type="ECO:0000256" key="1">
    <source>
        <dbReference type="SAM" id="Phobius"/>
    </source>
</evidence>
<keyword evidence="3" id="KW-0012">Acyltransferase</keyword>
<keyword evidence="1" id="KW-0812">Transmembrane</keyword>
<keyword evidence="4" id="KW-1185">Reference proteome</keyword>
<dbReference type="EMBL" id="JBIGHZ010000006">
    <property type="protein sequence ID" value="MFG6449676.1"/>
    <property type="molecule type" value="Genomic_DNA"/>
</dbReference>
<dbReference type="GO" id="GO:0015019">
    <property type="term" value="F:heparan-alpha-glucosaminide N-acetyltransferase activity"/>
    <property type="evidence" value="ECO:0007669"/>
    <property type="project" value="UniProtKB-EC"/>
</dbReference>
<feature type="transmembrane region" description="Helical" evidence="1">
    <location>
        <begin position="173"/>
        <end position="190"/>
    </location>
</feature>
<name>A0ABW7FZD9_9BURK</name>
<gene>
    <name evidence="3" type="ORF">ACG0Z6_15740</name>
</gene>
<organism evidence="3 4">
    <name type="scientific">Roseateles rivi</name>
    <dbReference type="NCBI Taxonomy" id="3299028"/>
    <lineage>
        <taxon>Bacteria</taxon>
        <taxon>Pseudomonadati</taxon>
        <taxon>Pseudomonadota</taxon>
        <taxon>Betaproteobacteria</taxon>
        <taxon>Burkholderiales</taxon>
        <taxon>Sphaerotilaceae</taxon>
        <taxon>Roseateles</taxon>
    </lineage>
</organism>
<accession>A0ABW7FZD9</accession>